<feature type="domain" description="Reverse transcriptase" evidence="1">
    <location>
        <begin position="1"/>
        <end position="170"/>
    </location>
</feature>
<comment type="caution">
    <text evidence="2">The sequence shown here is derived from an EMBL/GenBank/DDBJ whole genome shotgun (WGS) entry which is preliminary data.</text>
</comment>
<evidence type="ECO:0000313" key="3">
    <source>
        <dbReference type="Proteomes" id="UP001151760"/>
    </source>
</evidence>
<keyword evidence="3" id="KW-1185">Reference proteome</keyword>
<dbReference type="PANTHER" id="PTHR31635:SF196">
    <property type="entry name" value="REVERSE TRANSCRIPTASE DOMAIN-CONTAINING PROTEIN-RELATED"/>
    <property type="match status" value="1"/>
</dbReference>
<keyword evidence="2" id="KW-0695">RNA-directed DNA polymerase</keyword>
<reference evidence="2" key="1">
    <citation type="journal article" date="2022" name="Int. J. Mol. Sci.">
        <title>Draft Genome of Tanacetum Coccineum: Genomic Comparison of Closely Related Tanacetum-Family Plants.</title>
        <authorList>
            <person name="Yamashiro T."/>
            <person name="Shiraishi A."/>
            <person name="Nakayama K."/>
            <person name="Satake H."/>
        </authorList>
    </citation>
    <scope>NUCLEOTIDE SEQUENCE</scope>
</reference>
<name>A0ABQ5AQ21_9ASTR</name>
<keyword evidence="2" id="KW-0808">Transferase</keyword>
<dbReference type="Proteomes" id="UP001151760">
    <property type="component" value="Unassembled WGS sequence"/>
</dbReference>
<dbReference type="EMBL" id="BQNB010012422">
    <property type="protein sequence ID" value="GJT03373.1"/>
    <property type="molecule type" value="Genomic_DNA"/>
</dbReference>
<evidence type="ECO:0000313" key="2">
    <source>
        <dbReference type="EMBL" id="GJT03373.1"/>
    </source>
</evidence>
<dbReference type="GO" id="GO:0003964">
    <property type="term" value="F:RNA-directed DNA polymerase activity"/>
    <property type="evidence" value="ECO:0007669"/>
    <property type="project" value="UniProtKB-KW"/>
</dbReference>
<protein>
    <submittedName>
        <fullName evidence="2">RNA-directed DNA polymerase, eukaryota, reverse transcriptase zinc-binding domain protein</fullName>
    </submittedName>
</protein>
<dbReference type="PROSITE" id="PS50878">
    <property type="entry name" value="RT_POL"/>
    <property type="match status" value="1"/>
</dbReference>
<reference evidence="2" key="2">
    <citation type="submission" date="2022-01" db="EMBL/GenBank/DDBJ databases">
        <authorList>
            <person name="Yamashiro T."/>
            <person name="Shiraishi A."/>
            <person name="Satake H."/>
            <person name="Nakayama K."/>
        </authorList>
    </citation>
    <scope>NUCLEOTIDE SEQUENCE</scope>
</reference>
<evidence type="ECO:0000259" key="1">
    <source>
        <dbReference type="PROSITE" id="PS50878"/>
    </source>
</evidence>
<proteinExistence type="predicted"/>
<dbReference type="InterPro" id="IPR000477">
    <property type="entry name" value="RT_dom"/>
</dbReference>
<sequence>MLLKFDFEKAFDRVNWGFLDDILAQMGFGNVWRKWIHGCLDSAYTFILVNGSPTKEFKISRGVGQEDPLSPFLFIIVAEALHVALYEAEINSIFKGITIGRDFIISHLQYADDIIFSAVYGVGVNASEVEHVSNEIKCFAGVFLFISLGISLKSGSSTKFWSDVWIGSQSLMIAFPRLFALEINKVALVKDHISILGDFLWQWRRDPCGGREVEQLRLLLDILRNIELMEGPDE</sequence>
<accession>A0ABQ5AQ21</accession>
<organism evidence="2 3">
    <name type="scientific">Tanacetum coccineum</name>
    <dbReference type="NCBI Taxonomy" id="301880"/>
    <lineage>
        <taxon>Eukaryota</taxon>
        <taxon>Viridiplantae</taxon>
        <taxon>Streptophyta</taxon>
        <taxon>Embryophyta</taxon>
        <taxon>Tracheophyta</taxon>
        <taxon>Spermatophyta</taxon>
        <taxon>Magnoliopsida</taxon>
        <taxon>eudicotyledons</taxon>
        <taxon>Gunneridae</taxon>
        <taxon>Pentapetalae</taxon>
        <taxon>asterids</taxon>
        <taxon>campanulids</taxon>
        <taxon>Asterales</taxon>
        <taxon>Asteraceae</taxon>
        <taxon>Asteroideae</taxon>
        <taxon>Anthemideae</taxon>
        <taxon>Anthemidinae</taxon>
        <taxon>Tanacetum</taxon>
    </lineage>
</organism>
<dbReference type="PANTHER" id="PTHR31635">
    <property type="entry name" value="REVERSE TRANSCRIPTASE DOMAIN-CONTAINING PROTEIN-RELATED"/>
    <property type="match status" value="1"/>
</dbReference>
<gene>
    <name evidence="2" type="ORF">Tco_0824542</name>
</gene>
<dbReference type="Pfam" id="PF00078">
    <property type="entry name" value="RVT_1"/>
    <property type="match status" value="1"/>
</dbReference>
<keyword evidence="2" id="KW-0548">Nucleotidyltransferase</keyword>